<dbReference type="Proteomes" id="UP001177021">
    <property type="component" value="Unassembled WGS sequence"/>
</dbReference>
<comment type="caution">
    <text evidence="1">The sequence shown here is derived from an EMBL/GenBank/DDBJ whole genome shotgun (WGS) entry which is preliminary data.</text>
</comment>
<reference evidence="1" key="1">
    <citation type="submission" date="2023-10" db="EMBL/GenBank/DDBJ databases">
        <authorList>
            <person name="Rodriguez Cubillos JULIANA M."/>
            <person name="De Vega J."/>
        </authorList>
    </citation>
    <scope>NUCLEOTIDE SEQUENCE</scope>
</reference>
<name>A0ACB0J943_TRIPR</name>
<evidence type="ECO:0000313" key="2">
    <source>
        <dbReference type="Proteomes" id="UP001177021"/>
    </source>
</evidence>
<accession>A0ACB0J943</accession>
<organism evidence="1 2">
    <name type="scientific">Trifolium pratense</name>
    <name type="common">Red clover</name>
    <dbReference type="NCBI Taxonomy" id="57577"/>
    <lineage>
        <taxon>Eukaryota</taxon>
        <taxon>Viridiplantae</taxon>
        <taxon>Streptophyta</taxon>
        <taxon>Embryophyta</taxon>
        <taxon>Tracheophyta</taxon>
        <taxon>Spermatophyta</taxon>
        <taxon>Magnoliopsida</taxon>
        <taxon>eudicotyledons</taxon>
        <taxon>Gunneridae</taxon>
        <taxon>Pentapetalae</taxon>
        <taxon>rosids</taxon>
        <taxon>fabids</taxon>
        <taxon>Fabales</taxon>
        <taxon>Fabaceae</taxon>
        <taxon>Papilionoideae</taxon>
        <taxon>50 kb inversion clade</taxon>
        <taxon>NPAAA clade</taxon>
        <taxon>Hologalegina</taxon>
        <taxon>IRL clade</taxon>
        <taxon>Trifolieae</taxon>
        <taxon>Trifolium</taxon>
    </lineage>
</organism>
<protein>
    <submittedName>
        <fullName evidence="1">Uncharacterized protein</fullName>
    </submittedName>
</protein>
<dbReference type="EMBL" id="CASHSV030000024">
    <property type="protein sequence ID" value="CAJ2641568.1"/>
    <property type="molecule type" value="Genomic_DNA"/>
</dbReference>
<keyword evidence="2" id="KW-1185">Reference proteome</keyword>
<evidence type="ECO:0000313" key="1">
    <source>
        <dbReference type="EMBL" id="CAJ2641568.1"/>
    </source>
</evidence>
<proteinExistence type="predicted"/>
<gene>
    <name evidence="1" type="ORF">MILVUS5_LOCUS11192</name>
</gene>
<sequence>MAPTTPSPSSPKLVSLIRGTHAPQDIQKKLRLKKYKSMEDIMARARYVVLEKEDYSNTLCEKCGSGDNPDELILCDRCDRDARRRRRRQRPLVLQKKSRRILPFVPTKDLDRRLKQMASLASALKSLNMEFSNHLTYFPVMAPRSANQSSLENGGMQTLTKEDHETIERCTTMIKQGEFPPLMVVYDSCQGYTVEADGPIKKMTFIAEYTGDVDYLKKRESDDCDSIMTLLLAEESASSLVICADKRANISRFISGINNHNPFHLLPPPSTPFSPSTIHPLRFITFFLHHPLCFIVVHSSTIQWSGSSLLHRRFHSVSSSSTPPPFRGRVLHSSIHDSEVTIHSPIHDSVANSIRFLLRIRGLFCRPSISRTRRCHTLLLPSIHPSTTKLNFEPESTVRGAITKIFKENFQGAWSCWSVVDPTTQDFWFADFKAKYKWLEKDEASIKKSFNSRGTLALKNALFKVRSGKDKGEWIDEDKLKELTDQWKGEKWQNISKINTQNRKSQAGHNVHSGGSISAREHAKKMRMELNREATCFEVYQRMHKPKEKSNEWFNKEQALIAESYQTKLFERNSQICEGSNQQSDDSIYMEVVGGINKKGHIFGLGSQAATIKKSLKFSPSISTDVVQSDKVAAMEAKIEALTVELEQKNLEQETLKQKMEHWEQILGRFVPSINQNSPGQLGREGDNENYEMDTNENYVMDDEDDVLDDEA</sequence>